<dbReference type="GO" id="GO:0005737">
    <property type="term" value="C:cytoplasm"/>
    <property type="evidence" value="ECO:0007669"/>
    <property type="project" value="InterPro"/>
</dbReference>
<feature type="compositionally biased region" description="Basic and acidic residues" evidence="5">
    <location>
        <begin position="161"/>
        <end position="177"/>
    </location>
</feature>
<name>A0A2K6M5W4_RHIBE</name>
<evidence type="ECO:0000256" key="5">
    <source>
        <dbReference type="SAM" id="MobiDB-lite"/>
    </source>
</evidence>
<reference evidence="6" key="3">
    <citation type="submission" date="2025-09" db="UniProtKB">
        <authorList>
            <consortium name="Ensembl"/>
        </authorList>
    </citation>
    <scope>IDENTIFICATION</scope>
</reference>
<dbReference type="PANTHER" id="PTHR10472:SF5">
    <property type="entry name" value="D-AMINOACYL-TRNA DEACYLASE 1"/>
    <property type="match status" value="1"/>
</dbReference>
<dbReference type="GO" id="GO:0051500">
    <property type="term" value="F:D-tyrosyl-tRNA(Tyr) deacylase activity"/>
    <property type="evidence" value="ECO:0007669"/>
    <property type="project" value="TreeGrafter"/>
</dbReference>
<reference evidence="6" key="2">
    <citation type="submission" date="2025-08" db="UniProtKB">
        <authorList>
            <consortium name="Ensembl"/>
        </authorList>
    </citation>
    <scope>IDENTIFICATION</scope>
</reference>
<dbReference type="OMA" id="HASIRPR"/>
<dbReference type="EC" id="3.1.1.96" evidence="2"/>
<reference evidence="6 7" key="1">
    <citation type="submission" date="2016-06" db="EMBL/GenBank/DDBJ databases">
        <title>Genome of Rhinopithecus bieti.</title>
        <authorList>
            <person name="Wu"/>
            <person name="C.-I. and Zhang"/>
            <person name="Y."/>
        </authorList>
    </citation>
    <scope>NUCLEOTIDE SEQUENCE</scope>
</reference>
<protein>
    <recommendedName>
        <fullName evidence="2">D-aminoacyl-tRNA deacylase</fullName>
        <ecNumber evidence="2">3.1.1.96</ecNumber>
    </recommendedName>
</protein>
<sequence>MKAVLQCVTRASVTVGGEQISATGRGICVLLSISLEDTQKELEHMHWSKSVMDKQYEILCVSQFTLQCVLKGNKPDFHLAMPMEQAEGFYNRLLEQLHKTYRPGLIKDGTFGAYMQVYVQNDGPVTTELESPAPGTATSDPKQLSKPEKQQQRKEKTRAKRPSESSKERNTPRKENRSTSSGAEGDVSSEPEP</sequence>
<evidence type="ECO:0000256" key="3">
    <source>
        <dbReference type="ARBA" id="ARBA00047676"/>
    </source>
</evidence>
<evidence type="ECO:0000256" key="4">
    <source>
        <dbReference type="ARBA" id="ARBA00048018"/>
    </source>
</evidence>
<evidence type="ECO:0000313" key="7">
    <source>
        <dbReference type="Proteomes" id="UP000233180"/>
    </source>
</evidence>
<dbReference type="GeneTree" id="ENSGT00940000153431"/>
<keyword evidence="7" id="KW-1185">Reference proteome</keyword>
<dbReference type="InterPro" id="IPR003732">
    <property type="entry name" value="Daa-tRNA_deacyls_DTD"/>
</dbReference>
<dbReference type="Gene3D" id="3.50.80.10">
    <property type="entry name" value="D-tyrosyl-tRNA(Tyr) deacylase"/>
    <property type="match status" value="1"/>
</dbReference>
<comment type="catalytic activity">
    <reaction evidence="3">
        <text>glycyl-tRNA(Ala) + H2O = tRNA(Ala) + glycine + H(+)</text>
        <dbReference type="Rhea" id="RHEA:53744"/>
        <dbReference type="Rhea" id="RHEA-COMP:9657"/>
        <dbReference type="Rhea" id="RHEA-COMP:13640"/>
        <dbReference type="ChEBI" id="CHEBI:15377"/>
        <dbReference type="ChEBI" id="CHEBI:15378"/>
        <dbReference type="ChEBI" id="CHEBI:57305"/>
        <dbReference type="ChEBI" id="CHEBI:78442"/>
        <dbReference type="ChEBI" id="CHEBI:78522"/>
        <dbReference type="EC" id="3.1.1.96"/>
    </reaction>
</comment>
<proteinExistence type="inferred from homology"/>
<dbReference type="Pfam" id="PF02580">
    <property type="entry name" value="Tyr_Deacylase"/>
    <property type="match status" value="1"/>
</dbReference>
<dbReference type="Ensembl" id="ENSRBIT00000055125.1">
    <property type="protein sequence ID" value="ENSRBIP00000031159.1"/>
    <property type="gene ID" value="ENSRBIG00000039425.1"/>
</dbReference>
<dbReference type="AlphaFoldDB" id="A0A2K6M5W4"/>
<dbReference type="Proteomes" id="UP000233180">
    <property type="component" value="Unassembled WGS sequence"/>
</dbReference>
<comment type="similarity">
    <text evidence="1">Belongs to the DTD family.</text>
</comment>
<dbReference type="InterPro" id="IPR023509">
    <property type="entry name" value="DTD-like_sf"/>
</dbReference>
<organism evidence="6 7">
    <name type="scientific">Rhinopithecus bieti</name>
    <name type="common">Black snub-nosed monkey</name>
    <name type="synonym">Pygathrix bieti</name>
    <dbReference type="NCBI Taxonomy" id="61621"/>
    <lineage>
        <taxon>Eukaryota</taxon>
        <taxon>Metazoa</taxon>
        <taxon>Chordata</taxon>
        <taxon>Craniata</taxon>
        <taxon>Vertebrata</taxon>
        <taxon>Euteleostomi</taxon>
        <taxon>Mammalia</taxon>
        <taxon>Eutheria</taxon>
        <taxon>Euarchontoglires</taxon>
        <taxon>Primates</taxon>
        <taxon>Haplorrhini</taxon>
        <taxon>Catarrhini</taxon>
        <taxon>Cercopithecidae</taxon>
        <taxon>Colobinae</taxon>
        <taxon>Rhinopithecus</taxon>
    </lineage>
</organism>
<feature type="region of interest" description="Disordered" evidence="5">
    <location>
        <begin position="125"/>
        <end position="193"/>
    </location>
</feature>
<comment type="catalytic activity">
    <reaction evidence="4">
        <text>a D-aminoacyl-tRNA + H2O = a tRNA + a D-alpha-amino acid + H(+)</text>
        <dbReference type="Rhea" id="RHEA:13953"/>
        <dbReference type="Rhea" id="RHEA-COMP:10123"/>
        <dbReference type="Rhea" id="RHEA-COMP:10124"/>
        <dbReference type="ChEBI" id="CHEBI:15377"/>
        <dbReference type="ChEBI" id="CHEBI:15378"/>
        <dbReference type="ChEBI" id="CHEBI:59871"/>
        <dbReference type="ChEBI" id="CHEBI:78442"/>
        <dbReference type="ChEBI" id="CHEBI:79333"/>
        <dbReference type="EC" id="3.1.1.96"/>
    </reaction>
</comment>
<evidence type="ECO:0000256" key="2">
    <source>
        <dbReference type="ARBA" id="ARBA00013056"/>
    </source>
</evidence>
<dbReference type="PANTHER" id="PTHR10472">
    <property type="entry name" value="D-TYROSYL-TRNA TYR DEACYLASE"/>
    <property type="match status" value="1"/>
</dbReference>
<feature type="compositionally biased region" description="Basic and acidic residues" evidence="5">
    <location>
        <begin position="143"/>
        <end position="154"/>
    </location>
</feature>
<dbReference type="SUPFAM" id="SSF69500">
    <property type="entry name" value="DTD-like"/>
    <property type="match status" value="1"/>
</dbReference>
<evidence type="ECO:0000313" key="6">
    <source>
        <dbReference type="Ensembl" id="ENSRBIP00000031159.1"/>
    </source>
</evidence>
<accession>A0A2K6M5W4</accession>
<dbReference type="STRING" id="61621.ENSRBIP00000031159"/>
<evidence type="ECO:0000256" key="1">
    <source>
        <dbReference type="ARBA" id="ARBA00009673"/>
    </source>
</evidence>